<keyword evidence="2" id="KW-1185">Reference proteome</keyword>
<protein>
    <submittedName>
        <fullName evidence="1">Uncharacterized protein</fullName>
    </submittedName>
</protein>
<name>A0A9X2WXU3_9GAMM</name>
<dbReference type="EMBL" id="JAMTCC010000039">
    <property type="protein sequence ID" value="MCT7947363.1"/>
    <property type="molecule type" value="Genomic_DNA"/>
</dbReference>
<gene>
    <name evidence="1" type="ORF">NE536_18605</name>
</gene>
<evidence type="ECO:0000313" key="1">
    <source>
        <dbReference type="EMBL" id="MCT7947363.1"/>
    </source>
</evidence>
<evidence type="ECO:0000313" key="2">
    <source>
        <dbReference type="Proteomes" id="UP001155604"/>
    </source>
</evidence>
<dbReference type="RefSeq" id="WP_261273628.1">
    <property type="nucleotide sequence ID" value="NZ_JAMTCC010000039.1"/>
</dbReference>
<comment type="caution">
    <text evidence="1">The sequence shown here is derived from an EMBL/GenBank/DDBJ whole genome shotgun (WGS) entry which is preliminary data.</text>
</comment>
<dbReference type="AlphaFoldDB" id="A0A9X2WXU3"/>
<proteinExistence type="predicted"/>
<accession>A0A9X2WXU3</accession>
<dbReference type="Proteomes" id="UP001155604">
    <property type="component" value="Unassembled WGS sequence"/>
</dbReference>
<sequence length="372" mass="41397">MKYLPGEWMIIKRVIIYVVIAFSFTASGNELPLKRESILRVEHPSAIQYASALIQSGTSNTLVYESWSGYKMEKAWLRYTSLNFDHGVLDKGSLVNILPESPSNIVSSVSLVNFNGEDWLYYLEARSFKSEADVFRAKLRNGVLVEIEPVLLKDAIAPSSNIKFHRVSRNSVAIVYTAKKCCSLYFALSNDGVKFDSPLDIDSSGFMPYLSSFSGGDIVYFFQKSFRTSQTQPSGKSVYIIKTHFRLSHNLGKTWTEAIPINLTDVTVHDAKAITRPDGNIDIYYVYPIQGSSGLSLWRRCLNPNGQLGVEELVVEPSFGNIAKPTPHRLNTGEVLITFVEQGKVVLEGDHNLHAAIISRDASCDIGPAVIQ</sequence>
<reference evidence="1" key="1">
    <citation type="journal article" date="2023" name="Int. J. Syst. Evol. Microbiol.">
        <title>&lt;i&gt;Shewanella septentrionalis&lt;/i&gt; sp. nov. and &lt;i&gt;Shewanella holmiensis&lt;/i&gt; sp. nov., isolated from Baltic Sea water and sediments.</title>
        <authorList>
            <person name="Martin-Rodriguez A.J."/>
            <person name="Thorell K."/>
            <person name="Joffre E."/>
            <person name="Jensie-Markopoulos S."/>
            <person name="Moore E.R.B."/>
            <person name="Sjoling A."/>
        </authorList>
    </citation>
    <scope>NUCLEOTIDE SEQUENCE</scope>
    <source>
        <strain evidence="1">SP1W3</strain>
    </source>
</reference>
<organism evidence="1 2">
    <name type="scientific">Shewanella septentrionalis</name>
    <dbReference type="NCBI Taxonomy" id="2952223"/>
    <lineage>
        <taxon>Bacteria</taxon>
        <taxon>Pseudomonadati</taxon>
        <taxon>Pseudomonadota</taxon>
        <taxon>Gammaproteobacteria</taxon>
        <taxon>Alteromonadales</taxon>
        <taxon>Shewanellaceae</taxon>
        <taxon>Shewanella</taxon>
    </lineage>
</organism>